<sequence length="208" mass="22329">MRRRLLRMLGTLRPIRAGYQMRPVTVGGIFGVAVAAVMAPFVTAPLGSVVPWLPFVAGPAVVVAAPLLYLLLTAGAGAWYGTGAGHPMLSVSDGEVFGRLRGVWADELADADPDDPAWWDLRLPARALTGVRVERDSPGGPLLILDVPPAAAQALTDHADTHKLAEHWRSRVDSPAAWQIGLFEGRFRRERRLRVLLEALAAAGGPRP</sequence>
<keyword evidence="1" id="KW-0812">Transmembrane</keyword>
<name>A0ABW1H936_9ACTN</name>
<feature type="transmembrane region" description="Helical" evidence="1">
    <location>
        <begin position="49"/>
        <end position="72"/>
    </location>
</feature>
<comment type="caution">
    <text evidence="2">The sequence shown here is derived from an EMBL/GenBank/DDBJ whole genome shotgun (WGS) entry which is preliminary data.</text>
</comment>
<dbReference type="Proteomes" id="UP001596226">
    <property type="component" value="Unassembled WGS sequence"/>
</dbReference>
<gene>
    <name evidence="2" type="ORF">ACFQGL_17490</name>
</gene>
<proteinExistence type="predicted"/>
<dbReference type="EMBL" id="JBHSQS010000009">
    <property type="protein sequence ID" value="MFC5925140.1"/>
    <property type="molecule type" value="Genomic_DNA"/>
</dbReference>
<evidence type="ECO:0000313" key="3">
    <source>
        <dbReference type="Proteomes" id="UP001596226"/>
    </source>
</evidence>
<organism evidence="2 3">
    <name type="scientific">Micromonospora vulcania</name>
    <dbReference type="NCBI Taxonomy" id="1441873"/>
    <lineage>
        <taxon>Bacteria</taxon>
        <taxon>Bacillati</taxon>
        <taxon>Actinomycetota</taxon>
        <taxon>Actinomycetes</taxon>
        <taxon>Micromonosporales</taxon>
        <taxon>Micromonosporaceae</taxon>
        <taxon>Micromonospora</taxon>
    </lineage>
</organism>
<dbReference type="RefSeq" id="WP_377513005.1">
    <property type="nucleotide sequence ID" value="NZ_JBHSQS010000009.1"/>
</dbReference>
<protein>
    <submittedName>
        <fullName evidence="2">Uncharacterized protein</fullName>
    </submittedName>
</protein>
<feature type="transmembrane region" description="Helical" evidence="1">
    <location>
        <begin position="21"/>
        <end position="43"/>
    </location>
</feature>
<keyword evidence="3" id="KW-1185">Reference proteome</keyword>
<evidence type="ECO:0000256" key="1">
    <source>
        <dbReference type="SAM" id="Phobius"/>
    </source>
</evidence>
<keyword evidence="1" id="KW-1133">Transmembrane helix</keyword>
<evidence type="ECO:0000313" key="2">
    <source>
        <dbReference type="EMBL" id="MFC5925140.1"/>
    </source>
</evidence>
<keyword evidence="1" id="KW-0472">Membrane</keyword>
<accession>A0ABW1H936</accession>
<reference evidence="3" key="1">
    <citation type="journal article" date="2019" name="Int. J. Syst. Evol. Microbiol.">
        <title>The Global Catalogue of Microorganisms (GCM) 10K type strain sequencing project: providing services to taxonomists for standard genome sequencing and annotation.</title>
        <authorList>
            <consortium name="The Broad Institute Genomics Platform"/>
            <consortium name="The Broad Institute Genome Sequencing Center for Infectious Disease"/>
            <person name="Wu L."/>
            <person name="Ma J."/>
        </authorList>
    </citation>
    <scope>NUCLEOTIDE SEQUENCE [LARGE SCALE GENOMIC DNA]</scope>
    <source>
        <strain evidence="3">CGMCC 4.7144</strain>
    </source>
</reference>